<dbReference type="EMBL" id="JABBZM010000017">
    <property type="protein sequence ID" value="NMV39909.1"/>
    <property type="molecule type" value="Genomic_DNA"/>
</dbReference>
<dbReference type="PANTHER" id="PTHR30486:SF6">
    <property type="entry name" value="TYPE IV PILUS RETRACTATION ATPASE PILT"/>
    <property type="match status" value="1"/>
</dbReference>
<dbReference type="AlphaFoldDB" id="A0A848P2Z2"/>
<sequence length="329" mass="35822">MTGALAVAQPTTAFDEQVERLNEAIRRGLGTTIVSALDDPLVEEVILNPDGSIWIVKAGVGKYDSGEKLNPTRARNVMNIIASMLDTTVDVENPILEGNLPINGARFAGVIPPVTLAPAFNIRKKALFVYELEDYVKDGILPVPYYSVLLEAVRTRKNILVVGSTASGKTTFLNALIAAIAKYTPDHRIVVIEDTAEIQCTAADKLMAQTTANVSMLQILKASLRWRPDRIIVGEVRGQEANALLKAWNTGHDGGLGTIHANNCREGLLRVEQLIEEGGTVVNRHVIASAINMVVFITKDAGDGKRKVKEVAWVDGYDAIKQEYILRDV</sequence>
<dbReference type="Proteomes" id="UP000575469">
    <property type="component" value="Unassembled WGS sequence"/>
</dbReference>
<gene>
    <name evidence="3" type="primary">trbB</name>
    <name evidence="3" type="ORF">HGR00_18520</name>
</gene>
<organism evidence="3 4">
    <name type="scientific">Ralstonia insidiosa</name>
    <dbReference type="NCBI Taxonomy" id="190721"/>
    <lineage>
        <taxon>Bacteria</taxon>
        <taxon>Pseudomonadati</taxon>
        <taxon>Pseudomonadota</taxon>
        <taxon>Betaproteobacteria</taxon>
        <taxon>Burkholderiales</taxon>
        <taxon>Burkholderiaceae</taxon>
        <taxon>Ralstonia</taxon>
    </lineage>
</organism>
<dbReference type="InterPro" id="IPR001482">
    <property type="entry name" value="T2SS/T4SS_dom"/>
</dbReference>
<proteinExistence type="inferred from homology"/>
<reference evidence="3 4" key="1">
    <citation type="submission" date="2020-04" db="EMBL/GenBank/DDBJ databases">
        <title>Ralstonia insidiosa genome sequencing and assembly.</title>
        <authorList>
            <person name="Martins R.C.R."/>
            <person name="Perdigao-Neto L.V."/>
            <person name="Levin A.S.S."/>
            <person name="Costa S.F."/>
        </authorList>
    </citation>
    <scope>NUCLEOTIDE SEQUENCE [LARGE SCALE GENOMIC DNA]</scope>
    <source>
        <strain evidence="3 4">5047</strain>
    </source>
</reference>
<evidence type="ECO:0000313" key="4">
    <source>
        <dbReference type="Proteomes" id="UP000575469"/>
    </source>
</evidence>
<dbReference type="InterPro" id="IPR014149">
    <property type="entry name" value="Conjug-transfer_TrbB"/>
</dbReference>
<evidence type="ECO:0000259" key="2">
    <source>
        <dbReference type="Pfam" id="PF00437"/>
    </source>
</evidence>
<dbReference type="CDD" id="cd01130">
    <property type="entry name" value="VirB11-like_ATPase"/>
    <property type="match status" value="1"/>
</dbReference>
<dbReference type="RefSeq" id="WP_169340852.1">
    <property type="nucleotide sequence ID" value="NZ_JABBZM010000017.1"/>
</dbReference>
<dbReference type="GO" id="GO:0005737">
    <property type="term" value="C:cytoplasm"/>
    <property type="evidence" value="ECO:0007669"/>
    <property type="project" value="InterPro"/>
</dbReference>
<dbReference type="Pfam" id="PF00437">
    <property type="entry name" value="T2SSE"/>
    <property type="match status" value="1"/>
</dbReference>
<dbReference type="GO" id="GO:0016887">
    <property type="term" value="F:ATP hydrolysis activity"/>
    <property type="evidence" value="ECO:0007669"/>
    <property type="project" value="InterPro"/>
</dbReference>
<name>A0A848P2Z2_9RALS</name>
<comment type="similarity">
    <text evidence="1">Belongs to the GSP E family.</text>
</comment>
<feature type="domain" description="Bacterial type II secretion system protein E" evidence="2">
    <location>
        <begin position="39"/>
        <end position="295"/>
    </location>
</feature>
<dbReference type="PANTHER" id="PTHR30486">
    <property type="entry name" value="TWITCHING MOTILITY PROTEIN PILT"/>
    <property type="match status" value="1"/>
</dbReference>
<evidence type="ECO:0000256" key="1">
    <source>
        <dbReference type="ARBA" id="ARBA00006611"/>
    </source>
</evidence>
<dbReference type="GO" id="GO:0005524">
    <property type="term" value="F:ATP binding"/>
    <property type="evidence" value="ECO:0007669"/>
    <property type="project" value="InterPro"/>
</dbReference>
<dbReference type="SUPFAM" id="SSF52540">
    <property type="entry name" value="P-loop containing nucleoside triphosphate hydrolases"/>
    <property type="match status" value="1"/>
</dbReference>
<dbReference type="Gene3D" id="3.30.450.90">
    <property type="match status" value="1"/>
</dbReference>
<dbReference type="Gene3D" id="3.40.50.300">
    <property type="entry name" value="P-loop containing nucleotide triphosphate hydrolases"/>
    <property type="match status" value="1"/>
</dbReference>
<comment type="caution">
    <text evidence="3">The sequence shown here is derived from an EMBL/GenBank/DDBJ whole genome shotgun (WGS) entry which is preliminary data.</text>
</comment>
<accession>A0A848P2Z2</accession>
<evidence type="ECO:0000313" key="3">
    <source>
        <dbReference type="EMBL" id="NMV39909.1"/>
    </source>
</evidence>
<dbReference type="InterPro" id="IPR050921">
    <property type="entry name" value="T4SS_GSP_E_ATPase"/>
</dbReference>
<dbReference type="NCBIfam" id="TIGR02782">
    <property type="entry name" value="TrbB_P"/>
    <property type="match status" value="1"/>
</dbReference>
<dbReference type="InterPro" id="IPR027417">
    <property type="entry name" value="P-loop_NTPase"/>
</dbReference>
<protein>
    <submittedName>
        <fullName evidence="3">P-type conjugative transfer ATPase TrbB</fullName>
    </submittedName>
</protein>